<evidence type="ECO:0008006" key="3">
    <source>
        <dbReference type="Google" id="ProtNLM"/>
    </source>
</evidence>
<protein>
    <recommendedName>
        <fullName evidence="3">XRE family transcriptional regulator</fullName>
    </recommendedName>
</protein>
<name>A0ABT0UJJ5_9ACTN</name>
<proteinExistence type="predicted"/>
<accession>A0ABT0UJJ5</accession>
<dbReference type="Proteomes" id="UP001431429">
    <property type="component" value="Unassembled WGS sequence"/>
</dbReference>
<keyword evidence="2" id="KW-1185">Reference proteome</keyword>
<dbReference type="InterPro" id="IPR010982">
    <property type="entry name" value="Lambda_DNA-bd_dom_sf"/>
</dbReference>
<reference evidence="1" key="1">
    <citation type="submission" date="2022-06" db="EMBL/GenBank/DDBJ databases">
        <title>Genome public.</title>
        <authorList>
            <person name="Sun Q."/>
        </authorList>
    </citation>
    <scope>NUCLEOTIDE SEQUENCE</scope>
    <source>
        <strain evidence="1">CWNU-1</strain>
    </source>
</reference>
<evidence type="ECO:0000313" key="1">
    <source>
        <dbReference type="EMBL" id="MCM2388822.1"/>
    </source>
</evidence>
<dbReference type="EMBL" id="JAMQAW010000008">
    <property type="protein sequence ID" value="MCM2388822.1"/>
    <property type="molecule type" value="Genomic_DNA"/>
</dbReference>
<gene>
    <name evidence="1" type="ORF">NBG84_11050</name>
</gene>
<evidence type="ECO:0000313" key="2">
    <source>
        <dbReference type="Proteomes" id="UP001431429"/>
    </source>
</evidence>
<comment type="caution">
    <text evidence="1">The sequence shown here is derived from an EMBL/GenBank/DDBJ whole genome shotgun (WGS) entry which is preliminary data.</text>
</comment>
<organism evidence="1 2">
    <name type="scientific">Streptomyces albipurpureus</name>
    <dbReference type="NCBI Taxonomy" id="2897419"/>
    <lineage>
        <taxon>Bacteria</taxon>
        <taxon>Bacillati</taxon>
        <taxon>Actinomycetota</taxon>
        <taxon>Actinomycetes</taxon>
        <taxon>Kitasatosporales</taxon>
        <taxon>Streptomycetaceae</taxon>
        <taxon>Streptomyces</taxon>
    </lineage>
</organism>
<dbReference type="RefSeq" id="WP_250919147.1">
    <property type="nucleotide sequence ID" value="NZ_JAMQAW010000008.1"/>
</dbReference>
<sequence>MPDTGAGDMRTPPRTLAEKLSALRDEMTPKGGKAPSWDKVGKMISEQTQVPISGAYLWELATGKPGTNPKLNHLKALAEFFDRRISYFVDETIAFEDDEKAQLELLAVMKRLGVRDLRLDNVGSTAPGPETVADLLGRLQTLDLLADSKVREIALNVRALSAEHREVIGKLVEQPELLNVLGRAGALLPPAGALSDDQLTVAVDVLERPDLIQALSRPEARHLALESAELLASSREAILAMIGQMKRLEAGKA</sequence>
<dbReference type="Gene3D" id="1.10.260.40">
    <property type="entry name" value="lambda repressor-like DNA-binding domains"/>
    <property type="match status" value="1"/>
</dbReference>